<evidence type="ECO:0008006" key="20">
    <source>
        <dbReference type="Google" id="ProtNLM"/>
    </source>
</evidence>
<evidence type="ECO:0000256" key="3">
    <source>
        <dbReference type="ARBA" id="ARBA00022475"/>
    </source>
</evidence>
<dbReference type="PROSITE" id="PS50221">
    <property type="entry name" value="GAIN_B"/>
    <property type="match status" value="1"/>
</dbReference>
<name>A0ABN8NNG2_9CNID</name>
<dbReference type="InterPro" id="IPR009030">
    <property type="entry name" value="Growth_fac_rcpt_cys_sf"/>
</dbReference>
<proteinExistence type="inferred from homology"/>
<evidence type="ECO:0000259" key="14">
    <source>
        <dbReference type="PROSITE" id="PS50026"/>
    </source>
</evidence>
<dbReference type="InterPro" id="IPR013122">
    <property type="entry name" value="PKD1_2_channel"/>
</dbReference>
<feature type="domain" description="EGF-like" evidence="14">
    <location>
        <begin position="288"/>
        <end position="328"/>
    </location>
</feature>
<feature type="domain" description="EGF-like" evidence="14">
    <location>
        <begin position="329"/>
        <end position="369"/>
    </location>
</feature>
<dbReference type="InterPro" id="IPR049883">
    <property type="entry name" value="NOTCH1_EGF-like"/>
</dbReference>
<feature type="transmembrane region" description="Helical" evidence="13">
    <location>
        <begin position="2408"/>
        <end position="2433"/>
    </location>
</feature>
<evidence type="ECO:0000313" key="19">
    <source>
        <dbReference type="Proteomes" id="UP001159405"/>
    </source>
</evidence>
<evidence type="ECO:0000256" key="1">
    <source>
        <dbReference type="ARBA" id="ARBA00004651"/>
    </source>
</evidence>
<feature type="domain" description="EGF-like" evidence="14">
    <location>
        <begin position="40"/>
        <end position="80"/>
    </location>
</feature>
<dbReference type="InterPro" id="IPR051223">
    <property type="entry name" value="Polycystin"/>
</dbReference>
<feature type="domain" description="EGF-like" evidence="14">
    <location>
        <begin position="122"/>
        <end position="162"/>
    </location>
</feature>
<keyword evidence="10" id="KW-1015">Disulfide bond</keyword>
<evidence type="ECO:0000256" key="8">
    <source>
        <dbReference type="ARBA" id="ARBA00022989"/>
    </source>
</evidence>
<dbReference type="EMBL" id="CALNXK010000029">
    <property type="protein sequence ID" value="CAH3116247.1"/>
    <property type="molecule type" value="Genomic_DNA"/>
</dbReference>
<reference evidence="18 19" key="1">
    <citation type="submission" date="2022-05" db="EMBL/GenBank/DDBJ databases">
        <authorList>
            <consortium name="Genoscope - CEA"/>
            <person name="William W."/>
        </authorList>
    </citation>
    <scope>NUCLEOTIDE SEQUENCE [LARGE SCALE GENOMIC DNA]</scope>
</reference>
<comment type="subcellular location">
    <subcellularLocation>
        <location evidence="1">Cell membrane</location>
        <topology evidence="1">Multi-pass membrane protein</topology>
    </subcellularLocation>
</comment>
<dbReference type="Pfam" id="PF02010">
    <property type="entry name" value="REJ"/>
    <property type="match status" value="1"/>
</dbReference>
<dbReference type="PROSITE" id="PS50026">
    <property type="entry name" value="EGF_3"/>
    <property type="match status" value="13"/>
</dbReference>
<dbReference type="InterPro" id="IPR000742">
    <property type="entry name" value="EGF"/>
</dbReference>
<dbReference type="SUPFAM" id="SSF49723">
    <property type="entry name" value="Lipase/lipooxygenase domain (PLAT/LH2 domain)"/>
    <property type="match status" value="1"/>
</dbReference>
<dbReference type="InterPro" id="IPR036392">
    <property type="entry name" value="PLAT/LH2_dom_sf"/>
</dbReference>
<comment type="similarity">
    <text evidence="2">Belongs to the polycystin family.</text>
</comment>
<accession>A0ABN8NNG2</accession>
<feature type="transmembrane region" description="Helical" evidence="13">
    <location>
        <begin position="2256"/>
        <end position="2278"/>
    </location>
</feature>
<dbReference type="SMART" id="SM00308">
    <property type="entry name" value="LH2"/>
    <property type="match status" value="1"/>
</dbReference>
<feature type="transmembrane region" description="Helical" evidence="13">
    <location>
        <begin position="1972"/>
        <end position="1990"/>
    </location>
</feature>
<dbReference type="InterPro" id="IPR000152">
    <property type="entry name" value="EGF-type_Asp/Asn_hydroxyl_site"/>
</dbReference>
<feature type="domain" description="EGF-like" evidence="14">
    <location>
        <begin position="81"/>
        <end position="121"/>
    </location>
</feature>
<keyword evidence="8 13" id="KW-1133">Transmembrane helix</keyword>
<dbReference type="Pfam" id="PF07645">
    <property type="entry name" value="EGF_CA"/>
    <property type="match status" value="5"/>
</dbReference>
<keyword evidence="3" id="KW-1003">Cell membrane</keyword>
<dbReference type="Gene3D" id="2.60.60.20">
    <property type="entry name" value="PLAT/LH2 domain"/>
    <property type="match status" value="1"/>
</dbReference>
<dbReference type="InterPro" id="IPR001024">
    <property type="entry name" value="PLAT/LH2_dom"/>
</dbReference>
<dbReference type="Pfam" id="PF08016">
    <property type="entry name" value="PKD_channel"/>
    <property type="match status" value="1"/>
</dbReference>
<dbReference type="Gene3D" id="2.10.25.10">
    <property type="entry name" value="Laminin"/>
    <property type="match status" value="13"/>
</dbReference>
<dbReference type="InterPro" id="IPR018097">
    <property type="entry name" value="EGF_Ca-bd_CS"/>
</dbReference>
<evidence type="ECO:0000256" key="10">
    <source>
        <dbReference type="ARBA" id="ARBA00023157"/>
    </source>
</evidence>
<keyword evidence="19" id="KW-1185">Reference proteome</keyword>
<dbReference type="SMART" id="SM00179">
    <property type="entry name" value="EGF_CA"/>
    <property type="match status" value="13"/>
</dbReference>
<dbReference type="InterPro" id="IPR002859">
    <property type="entry name" value="PKD/REJ-like"/>
</dbReference>
<feature type="transmembrane region" description="Helical" evidence="13">
    <location>
        <begin position="2312"/>
        <end position="2329"/>
    </location>
</feature>
<feature type="domain" description="EGF-like" evidence="14">
    <location>
        <begin position="163"/>
        <end position="203"/>
    </location>
</feature>
<dbReference type="PROSITE" id="PS01186">
    <property type="entry name" value="EGF_2"/>
    <property type="match status" value="11"/>
</dbReference>
<comment type="caution">
    <text evidence="12">Lacks conserved residue(s) required for the propagation of feature annotation.</text>
</comment>
<evidence type="ECO:0000259" key="15">
    <source>
        <dbReference type="PROSITE" id="PS50095"/>
    </source>
</evidence>
<keyword evidence="5 13" id="KW-0812">Transmembrane</keyword>
<feature type="domain" description="EGF-like" evidence="14">
    <location>
        <begin position="245"/>
        <end position="285"/>
    </location>
</feature>
<evidence type="ECO:0000256" key="12">
    <source>
        <dbReference type="PROSITE-ProRule" id="PRU00076"/>
    </source>
</evidence>
<dbReference type="SMART" id="SM00303">
    <property type="entry name" value="GPS"/>
    <property type="match status" value="1"/>
</dbReference>
<dbReference type="InterPro" id="IPR014010">
    <property type="entry name" value="REJ_dom"/>
</dbReference>
<feature type="domain" description="EGF-like" evidence="14">
    <location>
        <begin position="534"/>
        <end position="574"/>
    </location>
</feature>
<dbReference type="PANTHER" id="PTHR10877">
    <property type="entry name" value="POLYCYSTIN FAMILY MEMBER"/>
    <property type="match status" value="1"/>
</dbReference>
<dbReference type="Pfam" id="PF20519">
    <property type="entry name" value="Polycystin_dom"/>
    <property type="match status" value="1"/>
</dbReference>
<dbReference type="SUPFAM" id="SSF57196">
    <property type="entry name" value="EGF/Laminin"/>
    <property type="match status" value="2"/>
</dbReference>
<keyword evidence="9 13" id="KW-0472">Membrane</keyword>
<evidence type="ECO:0000256" key="5">
    <source>
        <dbReference type="ARBA" id="ARBA00022692"/>
    </source>
</evidence>
<evidence type="ECO:0000256" key="7">
    <source>
        <dbReference type="ARBA" id="ARBA00022737"/>
    </source>
</evidence>
<dbReference type="InterPro" id="IPR057244">
    <property type="entry name" value="GAIN_B"/>
</dbReference>
<feature type="domain" description="REJ" evidence="17">
    <location>
        <begin position="584"/>
        <end position="952"/>
    </location>
</feature>
<dbReference type="InterPro" id="IPR046791">
    <property type="entry name" value="Polycystin_dom"/>
</dbReference>
<evidence type="ECO:0000259" key="17">
    <source>
        <dbReference type="PROSITE" id="PS51111"/>
    </source>
</evidence>
<dbReference type="PROSITE" id="PS50095">
    <property type="entry name" value="PLAT"/>
    <property type="match status" value="1"/>
</dbReference>
<feature type="transmembrane region" description="Helical" evidence="13">
    <location>
        <begin position="2222"/>
        <end position="2244"/>
    </location>
</feature>
<evidence type="ECO:0000256" key="2">
    <source>
        <dbReference type="ARBA" id="ARBA00007200"/>
    </source>
</evidence>
<dbReference type="InterPro" id="IPR000203">
    <property type="entry name" value="GPS"/>
</dbReference>
<dbReference type="Pfam" id="PF01477">
    <property type="entry name" value="PLAT"/>
    <property type="match status" value="1"/>
</dbReference>
<feature type="transmembrane region" description="Helical" evidence="13">
    <location>
        <begin position="1790"/>
        <end position="1811"/>
    </location>
</feature>
<feature type="domain" description="EGF-like" evidence="14">
    <location>
        <begin position="204"/>
        <end position="244"/>
    </location>
</feature>
<feature type="transmembrane region" description="Helical" evidence="13">
    <location>
        <begin position="1752"/>
        <end position="1770"/>
    </location>
</feature>
<evidence type="ECO:0000256" key="9">
    <source>
        <dbReference type="ARBA" id="ARBA00023136"/>
    </source>
</evidence>
<feature type="domain" description="EGF-like" evidence="14">
    <location>
        <begin position="493"/>
        <end position="533"/>
    </location>
</feature>
<dbReference type="PROSITE" id="PS01187">
    <property type="entry name" value="EGF_CA"/>
    <property type="match status" value="4"/>
</dbReference>
<feature type="domain" description="EGF-like" evidence="14">
    <location>
        <begin position="411"/>
        <end position="451"/>
    </location>
</feature>
<feature type="transmembrane region" description="Helical" evidence="13">
    <location>
        <begin position="2350"/>
        <end position="2371"/>
    </location>
</feature>
<dbReference type="PRINTS" id="PR01433">
    <property type="entry name" value="POLYCYSTIN2"/>
</dbReference>
<dbReference type="CDD" id="cd00054">
    <property type="entry name" value="EGF_CA"/>
    <property type="match status" value="13"/>
</dbReference>
<evidence type="ECO:0000256" key="13">
    <source>
        <dbReference type="SAM" id="Phobius"/>
    </source>
</evidence>
<gene>
    <name evidence="18" type="ORF">PLOB_00024299</name>
</gene>
<feature type="transmembrane region" description="Helical" evidence="13">
    <location>
        <begin position="1543"/>
        <end position="1563"/>
    </location>
</feature>
<comment type="caution">
    <text evidence="18">The sequence shown here is derived from an EMBL/GenBank/DDBJ whole genome shotgun (WGS) entry which is preliminary data.</text>
</comment>
<keyword evidence="11" id="KW-0325">Glycoprotein</keyword>
<organism evidence="18 19">
    <name type="scientific">Porites lobata</name>
    <dbReference type="NCBI Taxonomy" id="104759"/>
    <lineage>
        <taxon>Eukaryota</taxon>
        <taxon>Metazoa</taxon>
        <taxon>Cnidaria</taxon>
        <taxon>Anthozoa</taxon>
        <taxon>Hexacorallia</taxon>
        <taxon>Scleractinia</taxon>
        <taxon>Fungiina</taxon>
        <taxon>Poritidae</taxon>
        <taxon>Porites</taxon>
    </lineage>
</organism>
<dbReference type="SMART" id="SM00181">
    <property type="entry name" value="EGF"/>
    <property type="match status" value="13"/>
</dbReference>
<feature type="transmembrane region" description="Helical" evidence="13">
    <location>
        <begin position="1848"/>
        <end position="1874"/>
    </location>
</feature>
<feature type="domain" description="PLAT" evidence="15">
    <location>
        <begin position="1588"/>
        <end position="1707"/>
    </location>
</feature>
<keyword evidence="7" id="KW-0677">Repeat</keyword>
<keyword evidence="6" id="KW-0732">Signal</keyword>
<evidence type="ECO:0000256" key="6">
    <source>
        <dbReference type="ARBA" id="ARBA00022729"/>
    </source>
</evidence>
<dbReference type="PROSITE" id="PS51111">
    <property type="entry name" value="REJ"/>
    <property type="match status" value="1"/>
</dbReference>
<evidence type="ECO:0000256" key="11">
    <source>
        <dbReference type="ARBA" id="ARBA00023180"/>
    </source>
</evidence>
<dbReference type="PROSITE" id="PS00010">
    <property type="entry name" value="ASX_HYDROXYL"/>
    <property type="match status" value="13"/>
</dbReference>
<dbReference type="Proteomes" id="UP001159405">
    <property type="component" value="Unassembled WGS sequence"/>
</dbReference>
<dbReference type="PANTHER" id="PTHR10877:SF150">
    <property type="entry name" value="REJ DOMAIN-CONTAINING PROTEIN"/>
    <property type="match status" value="1"/>
</dbReference>
<feature type="domain" description="EGF-like" evidence="14">
    <location>
        <begin position="370"/>
        <end position="410"/>
    </location>
</feature>
<sequence length="2549" mass="280380">MNAQAVLITVTQKQSVAIQMVHSLALETKDTHSQFLCKVYVDECQDGTHNCDSNALCNNSVGSFTCACFQGYSGSGTVCSDIDECTTNAHDCHLDATCSNTGGSFTCICKQGYSGDGKQCDDVDECQDGTHNCDSNAACNNSVGSFTCACFQGYSGSGIVCSDIDECTTNAHDCHLDATCSNTGGSFTCICNQGYSGDGKQCDDIDECASGTHNCDANAQCSNTIGSFTCSCVQGYSGSGVECSDIDECSAVSHNCHGVANCHNTIGSFTCSCRSDYTGDGLVCEPVDVDECDDDTHNCHSEATCTNTVGSFTCSCDEGYTGDGILCADENECEAGTHSCDANAQCSNTIGSFTCACLQGYAGNGLSCSDINECTTSAHDCHAEAICSNTDGSFTCNCNQGYTGDGEHCADVDECQDGTHNCDSNALCSNSVGSFTCACFQGYSGNGIVCSDIDECTTNAHDCHLDATCSNTDGSFTCSCNQGYSGDGKQCDDIDECASGTHNCDANAQCINTIGSFTCNCVQGYSGNGVECSDIDECSAVSHNCHGVANCHNTIGSFTCSCRSDYTGDGLVCEPVGDFTVVIVDMSKDKYNATVVQRSVQSVQQALIEGLPENTPVLQSVLQWRLVSEAELSASESAEGTLEREGSSEWIINRRSLPVGIYQVKFTASFQIGDSGAPQTIQAFNYGFIEVIAAPLRAIIDGGSSARWGSVETVTVDGSLSYDGDVGPGNHDGVEFTWYCREAIENGPVSNDCFGAFVDGANALAVIIDTSVLDVGKTYVLCLNVSKDARSAFAEMTFEIAAGQIPQVKLRCFVDCGTIVSASNKLRVTSECSNVPCVDSVYQWRLQKKNDATDTLEDVTIFPNMTSTALNASNMIIKKDVLPSNTKFILKLIVTSQSGSQGFGVLDFETAGAPHSGHCTPSVSEGVALETEFIFECLNWADKSKPLSYEFRIGDDPISYGNSPKSVSTVLPNGKPEDQHRVQITIIVKNFVGVAVTETVFVKVKPSSKFNPCFTPVDEVANMLNGLIAVKDCKLDEYLRKGEISQASQLALTVLKTANETPDCGKGLSIEVKTSISTTLVEKFTAINPETLQMSRTIMAVVKVAIGEQGEQTCDDCSDAMNKATELTEKTTGLLLSALNDLEQPFSAELDEAATSVTSCLNNVLQSASGQSNGAAEEAKAASKNLNAMNDGFFVRLVPSESMIIKTANLASSLKKVSPKEVNGLSMEEGSSKFQLPGNLGEMGTDNVNAKMLTLKFNPYTWDNSSSAIQSPVTSLELQSNNGTKINVSNLKEDIVIVIPISESPTNNTNNSDVPGHSFLKPNKMTIRSYYADHAHVPVTIKMGITEIGVFVIEVFIKFGFRPTVDNHDHNFTREFKSVCENQTDGKSNSLSCLPEETSMLVLPPKRGLLYVGILFLGATNTSEHSREKRSCFGHGRQRRSCVGFKDPPPKGFTKTVTPQYNPSTDVNYTMAITQSSCLYWSEDRNKWTSDGCKVDRRSNTTHLICRCNHLTFFGGNFIQAPNPIDFDKVFTEFANLAESGNISVLVTIACAFLLYFVVLVFARRGDKRDENKMCPPKHVSIVEEGTYHYDMVICTGVWKNSGTTANVTISIKGELDEHNHIPLRRNDDSSDLFARGGINGFVLIADESLGTLKELTLEHDNSGCGPSWFVETVTIRDRQTEEQWTFPINRWLAVEKGDGLTEVTVKHRNLGSFSDQVRSRFGRKIADSHLWMSVFGKACSSSFTRVQRASCCLSVLFSAMIANAMFYNIGGESEGAIYIGPFKVSWRQIVVGVQSGLIVAPVNIVIVLLFKSSKPRNTKADKYREVDHVQELVDRVKDDGCMLPHCCVYLAWLLCFATTLTAATFTLFYSLMWGKEVAEQWLSSILISNGQDIFVVQPTKVMLAVVIVSLLVTRTKDDSEDSETENEDDVNLNDIYLFSDDPKQRFKRARLGVMRERAKKELKLASTMKEIVVHLIFVFFLAIVCYGNKNSNRFMMTTTLMNPFTKFETVTGRYKLWGWMRQEFLPNIYSHPWYNGRQEKDVYVENKVSLLVGMPWMRQLRVKKSSCKSLAELFPDCLYDYSSEGEDTTSLSLPGWKQLPYNTSWPKALQLCPKPWRYRTSEELDNGRITGTYNTYEGGGYVAVLGYDVETGRSVLGETFGHGWVDRQTRAVILEFAVFNVNTNLLSIATYFYEVLSTGAAYTARTVETLDVQSTESEAQMFYLICQFLFMAMVCYYLIMMFYNFYRSRLSFFKSVWNMVDFFMIIFSVLAVVFYVIRSKTLLKSIKSIQNNPYDIVHFHSSLTWASWENVANACAIFMVTVKLLNLIRFNPYVIYLFSSFRQSVGYQLSYVFIFLIMFNGFVISGKQFFGHTVLEYSSYLQAVISQFEFLLGKAVPLDDLRREHPILGPLFVFIYMIIMTIVLMNMLVSVLNESYIDAKTYVEESAEELEIARFIAERFEEMLRGNRKRPEFKLYCDEATYFNMCQSEAEPNCLNSKSIIKCTEDRLEMVEKRLSALTGSAEKITDDNELEETEFLNLLQLVAKHDR</sequence>
<dbReference type="InterPro" id="IPR003915">
    <property type="entry name" value="PKD_2"/>
</dbReference>
<keyword evidence="4 12" id="KW-0245">EGF-like domain</keyword>
<feature type="domain" description="EGF-like" evidence="14">
    <location>
        <begin position="452"/>
        <end position="492"/>
    </location>
</feature>
<protein>
    <recommendedName>
        <fullName evidence="20">Polycystic kidney disease protein 1-like 2</fullName>
    </recommendedName>
</protein>
<evidence type="ECO:0000313" key="18">
    <source>
        <dbReference type="EMBL" id="CAH3116247.1"/>
    </source>
</evidence>
<dbReference type="Pfam" id="PF12947">
    <property type="entry name" value="EGF_3"/>
    <property type="match status" value="8"/>
</dbReference>
<evidence type="ECO:0000259" key="16">
    <source>
        <dbReference type="PROSITE" id="PS50221"/>
    </source>
</evidence>
<evidence type="ECO:0000256" key="4">
    <source>
        <dbReference type="ARBA" id="ARBA00022536"/>
    </source>
</evidence>
<dbReference type="SUPFAM" id="SSF57184">
    <property type="entry name" value="Growth factor receptor domain"/>
    <property type="match status" value="4"/>
</dbReference>
<dbReference type="Gene3D" id="1.10.287.70">
    <property type="match status" value="1"/>
</dbReference>
<dbReference type="InterPro" id="IPR001881">
    <property type="entry name" value="EGF-like_Ca-bd_dom"/>
</dbReference>
<dbReference type="InterPro" id="IPR024731">
    <property type="entry name" value="NELL2-like_EGF"/>
</dbReference>
<feature type="domain" description="GAIN-B" evidence="16">
    <location>
        <begin position="1370"/>
        <end position="1526"/>
    </location>
</feature>